<dbReference type="GO" id="GO:0005886">
    <property type="term" value="C:plasma membrane"/>
    <property type="evidence" value="ECO:0007669"/>
    <property type="project" value="UniProtKB-SubCell"/>
</dbReference>
<dbReference type="Gene3D" id="6.10.340.10">
    <property type="match status" value="1"/>
</dbReference>
<dbReference type="CDD" id="cd06225">
    <property type="entry name" value="HAMP"/>
    <property type="match status" value="1"/>
</dbReference>
<gene>
    <name evidence="17" type="ORF">AAG747_08135</name>
</gene>
<dbReference type="InterPro" id="IPR003661">
    <property type="entry name" value="HisK_dim/P_dom"/>
</dbReference>
<evidence type="ECO:0000256" key="10">
    <source>
        <dbReference type="ARBA" id="ARBA00022840"/>
    </source>
</evidence>
<dbReference type="Pfam" id="PF00672">
    <property type="entry name" value="HAMP"/>
    <property type="match status" value="1"/>
</dbReference>
<dbReference type="InterPro" id="IPR036097">
    <property type="entry name" value="HisK_dim/P_sf"/>
</dbReference>
<proteinExistence type="predicted"/>
<evidence type="ECO:0000256" key="3">
    <source>
        <dbReference type="ARBA" id="ARBA00012438"/>
    </source>
</evidence>
<keyword evidence="11 14" id="KW-1133">Transmembrane helix</keyword>
<dbReference type="CDD" id="cd00082">
    <property type="entry name" value="HisKA"/>
    <property type="match status" value="1"/>
</dbReference>
<dbReference type="PRINTS" id="PR00344">
    <property type="entry name" value="BCTRLSENSOR"/>
</dbReference>
<dbReference type="InterPro" id="IPR003594">
    <property type="entry name" value="HATPase_dom"/>
</dbReference>
<evidence type="ECO:0000259" key="15">
    <source>
        <dbReference type="PROSITE" id="PS50109"/>
    </source>
</evidence>
<evidence type="ECO:0000256" key="11">
    <source>
        <dbReference type="ARBA" id="ARBA00022989"/>
    </source>
</evidence>
<keyword evidence="9" id="KW-0418">Kinase</keyword>
<dbReference type="GO" id="GO:0000155">
    <property type="term" value="F:phosphorelay sensor kinase activity"/>
    <property type="evidence" value="ECO:0007669"/>
    <property type="project" value="InterPro"/>
</dbReference>
<comment type="subcellular location">
    <subcellularLocation>
        <location evidence="2">Cell membrane</location>
        <topology evidence="2">Multi-pass membrane protein</topology>
    </subcellularLocation>
</comment>
<dbReference type="Gene3D" id="3.30.565.10">
    <property type="entry name" value="Histidine kinase-like ATPase, C-terminal domain"/>
    <property type="match status" value="1"/>
</dbReference>
<evidence type="ECO:0000256" key="4">
    <source>
        <dbReference type="ARBA" id="ARBA00022475"/>
    </source>
</evidence>
<dbReference type="InterPro" id="IPR005467">
    <property type="entry name" value="His_kinase_dom"/>
</dbReference>
<reference evidence="17 18" key="1">
    <citation type="submission" date="2024-04" db="EMBL/GenBank/DDBJ databases">
        <title>Novel genus in family Flammeovirgaceae.</title>
        <authorList>
            <person name="Nguyen T.H."/>
            <person name="Vuong T.Q."/>
            <person name="Le H."/>
            <person name="Kim S.-G."/>
        </authorList>
    </citation>
    <scope>NUCLEOTIDE SEQUENCE [LARGE SCALE GENOMIC DNA]</scope>
    <source>
        <strain evidence="17 18">JCM 23209</strain>
    </source>
</reference>
<evidence type="ECO:0000256" key="5">
    <source>
        <dbReference type="ARBA" id="ARBA00022553"/>
    </source>
</evidence>
<evidence type="ECO:0000256" key="14">
    <source>
        <dbReference type="SAM" id="Phobius"/>
    </source>
</evidence>
<dbReference type="Pfam" id="PF02518">
    <property type="entry name" value="HATPase_c"/>
    <property type="match status" value="1"/>
</dbReference>
<keyword evidence="7 14" id="KW-0812">Transmembrane</keyword>
<dbReference type="InterPro" id="IPR050398">
    <property type="entry name" value="HssS/ArlS-like"/>
</dbReference>
<keyword evidence="8" id="KW-0547">Nucleotide-binding</keyword>
<protein>
    <recommendedName>
        <fullName evidence="3">histidine kinase</fullName>
        <ecNumber evidence="3">2.7.13.3</ecNumber>
    </recommendedName>
</protein>
<dbReference type="Pfam" id="PF00512">
    <property type="entry name" value="HisKA"/>
    <property type="match status" value="1"/>
</dbReference>
<evidence type="ECO:0000256" key="8">
    <source>
        <dbReference type="ARBA" id="ARBA00022741"/>
    </source>
</evidence>
<dbReference type="AlphaFoldDB" id="A0AAW9S631"/>
<feature type="domain" description="Histidine kinase" evidence="15">
    <location>
        <begin position="237"/>
        <end position="454"/>
    </location>
</feature>
<dbReference type="PANTHER" id="PTHR45528:SF1">
    <property type="entry name" value="SENSOR HISTIDINE KINASE CPXA"/>
    <property type="match status" value="1"/>
</dbReference>
<evidence type="ECO:0000259" key="16">
    <source>
        <dbReference type="PROSITE" id="PS50885"/>
    </source>
</evidence>
<dbReference type="InterPro" id="IPR004358">
    <property type="entry name" value="Sig_transdc_His_kin-like_C"/>
</dbReference>
<dbReference type="SMART" id="SM00388">
    <property type="entry name" value="HisKA"/>
    <property type="match status" value="1"/>
</dbReference>
<dbReference type="Proteomes" id="UP001403385">
    <property type="component" value="Unassembled WGS sequence"/>
</dbReference>
<dbReference type="SUPFAM" id="SSF47384">
    <property type="entry name" value="Homodimeric domain of signal transducing histidine kinase"/>
    <property type="match status" value="1"/>
</dbReference>
<evidence type="ECO:0000313" key="18">
    <source>
        <dbReference type="Proteomes" id="UP001403385"/>
    </source>
</evidence>
<comment type="catalytic activity">
    <reaction evidence="1">
        <text>ATP + protein L-histidine = ADP + protein N-phospho-L-histidine.</text>
        <dbReference type="EC" id="2.7.13.3"/>
    </reaction>
</comment>
<keyword evidence="18" id="KW-1185">Reference proteome</keyword>
<name>A0AAW9S631_9BACT</name>
<feature type="domain" description="HAMP" evidence="16">
    <location>
        <begin position="176"/>
        <end position="229"/>
    </location>
</feature>
<comment type="caution">
    <text evidence="17">The sequence shown here is derived from an EMBL/GenBank/DDBJ whole genome shotgun (WGS) entry which is preliminary data.</text>
</comment>
<dbReference type="GO" id="GO:0005524">
    <property type="term" value="F:ATP binding"/>
    <property type="evidence" value="ECO:0007669"/>
    <property type="project" value="UniProtKB-KW"/>
</dbReference>
<dbReference type="SMART" id="SM00387">
    <property type="entry name" value="HATPase_c"/>
    <property type="match status" value="1"/>
</dbReference>
<accession>A0AAW9S631</accession>
<evidence type="ECO:0000256" key="6">
    <source>
        <dbReference type="ARBA" id="ARBA00022679"/>
    </source>
</evidence>
<organism evidence="17 18">
    <name type="scientific">Rapidithrix thailandica</name>
    <dbReference type="NCBI Taxonomy" id="413964"/>
    <lineage>
        <taxon>Bacteria</taxon>
        <taxon>Pseudomonadati</taxon>
        <taxon>Bacteroidota</taxon>
        <taxon>Cytophagia</taxon>
        <taxon>Cytophagales</taxon>
        <taxon>Flammeovirgaceae</taxon>
        <taxon>Rapidithrix</taxon>
    </lineage>
</organism>
<keyword evidence="5" id="KW-0597">Phosphoprotein</keyword>
<dbReference type="PROSITE" id="PS50109">
    <property type="entry name" value="HIS_KIN"/>
    <property type="match status" value="1"/>
</dbReference>
<feature type="transmembrane region" description="Helical" evidence="14">
    <location>
        <begin position="154"/>
        <end position="175"/>
    </location>
</feature>
<evidence type="ECO:0000256" key="1">
    <source>
        <dbReference type="ARBA" id="ARBA00000085"/>
    </source>
</evidence>
<dbReference type="SUPFAM" id="SSF55874">
    <property type="entry name" value="ATPase domain of HSP90 chaperone/DNA topoisomerase II/histidine kinase"/>
    <property type="match status" value="1"/>
</dbReference>
<keyword evidence="12" id="KW-0902">Two-component regulatory system</keyword>
<keyword evidence="6" id="KW-0808">Transferase</keyword>
<dbReference type="InterPro" id="IPR036890">
    <property type="entry name" value="HATPase_C_sf"/>
</dbReference>
<sequence length="459" mass="52350">MKIRQKIALLFTILTSLVILSFSIFIFIFARQYLRHEFFKRLEGRAKLAAQIFLEEDKGNASIYAEIRDKHFQTLPKEKEWIIKLPVSEATRENVKTLFPETFMDLLIEDGYGETEVKGLYYVGVTHRFMGNNYIVIVSASNDYGEEELKDLRLALIIGFVLCNGVIFLLGHLYARQVFKPITEMIREVNKIRASNLHLRLNTNNSKDELAELATTFNNMLDRLETSFEIQNNFISNASHEFRSPLTAIIGEAEVALSKERSSQDYIDSLQAIANEAERLDHLTTNLLKLAQTSYDDKGLIIEEFRVDELIFDIKGELDKTNPDNKVNIDFSRWPTDTDQLVVYGSQSLLKIALSNIVGNACKFSENKIVHVAVLISGNDLVIRVKDQGVGIPSDEIQYIYDPFFRATNVRRYKGFGIGLPLTQKILQLHNGQIHVHSSEGKGTIVELHLPLKHQPVSR</sequence>
<evidence type="ECO:0000256" key="12">
    <source>
        <dbReference type="ARBA" id="ARBA00023012"/>
    </source>
</evidence>
<dbReference type="EMBL" id="JBDKWZ010000004">
    <property type="protein sequence ID" value="MEN7547873.1"/>
    <property type="molecule type" value="Genomic_DNA"/>
</dbReference>
<dbReference type="InterPro" id="IPR003660">
    <property type="entry name" value="HAMP_dom"/>
</dbReference>
<dbReference type="PROSITE" id="PS50885">
    <property type="entry name" value="HAMP"/>
    <property type="match status" value="1"/>
</dbReference>
<dbReference type="RefSeq" id="WP_346820654.1">
    <property type="nucleotide sequence ID" value="NZ_JBDKWZ010000004.1"/>
</dbReference>
<dbReference type="EC" id="2.7.13.3" evidence="3"/>
<dbReference type="SUPFAM" id="SSF158472">
    <property type="entry name" value="HAMP domain-like"/>
    <property type="match status" value="1"/>
</dbReference>
<evidence type="ECO:0000256" key="7">
    <source>
        <dbReference type="ARBA" id="ARBA00022692"/>
    </source>
</evidence>
<keyword evidence="13 14" id="KW-0472">Membrane</keyword>
<dbReference type="SMART" id="SM00304">
    <property type="entry name" value="HAMP"/>
    <property type="match status" value="1"/>
</dbReference>
<keyword evidence="10 17" id="KW-0067">ATP-binding</keyword>
<evidence type="ECO:0000313" key="17">
    <source>
        <dbReference type="EMBL" id="MEN7547873.1"/>
    </source>
</evidence>
<evidence type="ECO:0000256" key="9">
    <source>
        <dbReference type="ARBA" id="ARBA00022777"/>
    </source>
</evidence>
<feature type="transmembrane region" description="Helical" evidence="14">
    <location>
        <begin position="7"/>
        <end position="30"/>
    </location>
</feature>
<evidence type="ECO:0000256" key="13">
    <source>
        <dbReference type="ARBA" id="ARBA00023136"/>
    </source>
</evidence>
<dbReference type="PANTHER" id="PTHR45528">
    <property type="entry name" value="SENSOR HISTIDINE KINASE CPXA"/>
    <property type="match status" value="1"/>
</dbReference>
<evidence type="ECO:0000256" key="2">
    <source>
        <dbReference type="ARBA" id="ARBA00004651"/>
    </source>
</evidence>
<keyword evidence="4" id="KW-1003">Cell membrane</keyword>
<dbReference type="Gene3D" id="1.10.287.130">
    <property type="match status" value="1"/>
</dbReference>